<evidence type="ECO:0000313" key="1">
    <source>
        <dbReference type="EMBL" id="ORA68015.1"/>
    </source>
</evidence>
<protein>
    <submittedName>
        <fullName evidence="1">Uncharacterized protein</fullName>
    </submittedName>
</protein>
<gene>
    <name evidence="1" type="ORF">BST26_14990</name>
</gene>
<name>A0A1X0D6L5_9MYCO</name>
<organism evidence="1 2">
    <name type="scientific">Mycolicibacterium insubricum</name>
    <dbReference type="NCBI Taxonomy" id="444597"/>
    <lineage>
        <taxon>Bacteria</taxon>
        <taxon>Bacillati</taxon>
        <taxon>Actinomycetota</taxon>
        <taxon>Actinomycetes</taxon>
        <taxon>Mycobacteriales</taxon>
        <taxon>Mycobacteriaceae</taxon>
        <taxon>Mycolicibacterium</taxon>
    </lineage>
</organism>
<proteinExistence type="predicted"/>
<dbReference type="OrthoDB" id="4714342at2"/>
<dbReference type="AlphaFoldDB" id="A0A1X0D6L5"/>
<dbReference type="EMBL" id="MVHS01000039">
    <property type="protein sequence ID" value="ORA68015.1"/>
    <property type="molecule type" value="Genomic_DNA"/>
</dbReference>
<dbReference type="Proteomes" id="UP000192801">
    <property type="component" value="Unassembled WGS sequence"/>
</dbReference>
<dbReference type="RefSeq" id="WP_083032019.1">
    <property type="nucleotide sequence ID" value="NZ_AP022618.1"/>
</dbReference>
<keyword evidence="2" id="KW-1185">Reference proteome</keyword>
<reference evidence="1 2" key="1">
    <citation type="submission" date="2016-12" db="EMBL/GenBank/DDBJ databases">
        <title>The new phylogeny of genus Mycobacterium.</title>
        <authorList>
            <person name="Tortoli E."/>
            <person name="Trovato A."/>
            <person name="Cirillo D.M."/>
        </authorList>
    </citation>
    <scope>NUCLEOTIDE SEQUENCE [LARGE SCALE GENOMIC DNA]</scope>
    <source>
        <strain evidence="1 2">DSM 45130</strain>
    </source>
</reference>
<comment type="caution">
    <text evidence="1">The sequence shown here is derived from an EMBL/GenBank/DDBJ whole genome shotgun (WGS) entry which is preliminary data.</text>
</comment>
<accession>A0A1X0D6L5</accession>
<evidence type="ECO:0000313" key="2">
    <source>
        <dbReference type="Proteomes" id="UP000192801"/>
    </source>
</evidence>
<sequence length="198" mass="20974">MIIYTDTVNTWGNSATVHYTHPACDVLAQTTLAMHLQFNSNLPPSPMFRSYAFIRSVVVDGAAITVNAPTLTAAGLTELTVELFTENGASAGVVNEFDTTGAHVGPPVAAATARRVSFHRRVNGTTAYAHTVRVYPGGRDVSEQEAIATALGILPSLGLDPAGLIMKVTTDPASVSRPQRLDLATDELLDESADGFFE</sequence>